<comment type="caution">
    <text evidence="2">The sequence shown here is derived from an EMBL/GenBank/DDBJ whole genome shotgun (WGS) entry which is preliminary data.</text>
</comment>
<accession>A0A0L0P1B7</accession>
<feature type="compositionally biased region" description="Polar residues" evidence="1">
    <location>
        <begin position="121"/>
        <end position="138"/>
    </location>
</feature>
<organism evidence="2 3">
    <name type="scientific">Candidozyma auris</name>
    <name type="common">Yeast</name>
    <name type="synonym">Candida auris</name>
    <dbReference type="NCBI Taxonomy" id="498019"/>
    <lineage>
        <taxon>Eukaryota</taxon>
        <taxon>Fungi</taxon>
        <taxon>Dikarya</taxon>
        <taxon>Ascomycota</taxon>
        <taxon>Saccharomycotina</taxon>
        <taxon>Pichiomycetes</taxon>
        <taxon>Metschnikowiaceae</taxon>
        <taxon>Candidozyma</taxon>
    </lineage>
</organism>
<gene>
    <name evidence="2" type="ORF">QG37_03096</name>
</gene>
<evidence type="ECO:0000313" key="2">
    <source>
        <dbReference type="EMBL" id="KNE00147.1"/>
    </source>
</evidence>
<dbReference type="AlphaFoldDB" id="A0A0L0P1B7"/>
<evidence type="ECO:0000256" key="1">
    <source>
        <dbReference type="SAM" id="MobiDB-lite"/>
    </source>
</evidence>
<name>A0A0L0P1B7_CANAR</name>
<reference evidence="3" key="1">
    <citation type="journal article" date="2015" name="BMC Genomics">
        <title>Draft genome of a commonly misdiagnosed multidrug resistant pathogen Candida auris.</title>
        <authorList>
            <person name="Chatterjee S."/>
            <person name="Alampalli S.V."/>
            <person name="Nageshan R.K."/>
            <person name="Chettiar S.T."/>
            <person name="Joshi S."/>
            <person name="Tatu U.S."/>
        </authorList>
    </citation>
    <scope>NUCLEOTIDE SEQUENCE [LARGE SCALE GENOMIC DNA]</scope>
    <source>
        <strain evidence="3">6684</strain>
    </source>
</reference>
<protein>
    <submittedName>
        <fullName evidence="2">Uncharacterized protein</fullName>
    </submittedName>
</protein>
<feature type="region of interest" description="Disordered" evidence="1">
    <location>
        <begin position="121"/>
        <end position="141"/>
    </location>
</feature>
<dbReference type="VEuPathDB" id="FungiDB:QG37_03096"/>
<dbReference type="Proteomes" id="UP000037122">
    <property type="component" value="Unassembled WGS sequence"/>
</dbReference>
<dbReference type="VEuPathDB" id="FungiDB:CJJ07_004204"/>
<dbReference type="EMBL" id="LGST01000020">
    <property type="protein sequence ID" value="KNE00147.1"/>
    <property type="molecule type" value="Genomic_DNA"/>
</dbReference>
<dbReference type="VEuPathDB" id="FungiDB:CJJ09_003018"/>
<dbReference type="VEuPathDB" id="FungiDB:CJI97_001070"/>
<dbReference type="VEuPathDB" id="FungiDB:B9J08_001050"/>
<evidence type="ECO:0000313" key="3">
    <source>
        <dbReference type="Proteomes" id="UP000037122"/>
    </source>
</evidence>
<proteinExistence type="predicted"/>
<sequence length="185" mass="21162">MDACKHLVELYKPFDLSSIMCCYDGARFVCETPLQHIGLPVPDIEQFPISYIYSIPKESSLFAEKEAEAKKPREDGVGGMILKDGTMSYSHTMLFRAHNIAWEINQMAGCFPQIAPLKMSSETPSSTNATKQSTFNNSRRVEGKRAKYVRFAIDSHVMDEPDVRPPSLVREFEPRQFKCRRNKYN</sequence>